<keyword evidence="1" id="KW-0862">Zinc</keyword>
<protein>
    <recommendedName>
        <fullName evidence="2">CCHC-type domain-containing protein</fullName>
    </recommendedName>
</protein>
<accession>A0ABP0XEZ1</accession>
<sequence length="798" mass="90616">MEQGAGLGSQNSRRASFSLPTLRKVAPDLAERQDNIPRLGDIWIPRSAVSPNHFNLREMTSPQGLDDMFWGRDCEDVTDWAERLTMAAEVRDLTPDKLFKIAKLNLRGRAKEWFRRLQPAPADWAGLRTLMIQKYGNIDADDIRMKLDAIKQEPRERVQKYFERQDKLFRKDIEELVGAAIEVEGVLAELGEMSYEPLKEEQEEEAEETTMEKQIDVLNNTLIHFFKRNALDPEPSSYSTMSEECQICGARGHIATSCPRLNEARLKYAECNMPHRTEGGEIKSTYCAGLEHSEDEYWKKPRFGAANFLETLQDDEGTLQLSNRWCESEKTFSRIEASGKRRSVEVATGGVAPSPEVATGLNIAQRLSVDEKANSIAVQNPSAYEVSMDSDQKAEELKTIVGYGAAPSPMEQQRARATMAVADAMLMGKIEEDVQSTDEMFGSAVENKNEQLKEKLDNVAGFEAKSQTEEDPGILEEERNPKIGISLNALARSEEKEMVNVDDTSEVGNASLKVEELLTSVLPPYTVEDDHVDQRIMMSCTDEQQTFVTQPACEMVDVVAEVSRHEDSSLKTEYDMETRGDNSRREAVRMQLTNSFVNPDDSSMVPIRKWWELTIMVMFHIALILENSDTSNISHWNRKWECTLLEQAKVAVYENDQPFSDMGVVIFNKSIIQNEFGVIATTPESTNEYKESPTNMFVFPNFPHLNLVQLDQEGSIALNYLYKSSTIGVCNASAYEASVRQRIEACCTDQPMDPRMGQTDDSDSWMRESYWIYFIQDAKGRMWERLCRDNQIHHVKPD</sequence>
<gene>
    <name evidence="3" type="ORF">CSSPJE1EN1_LOCUS23165</name>
</gene>
<evidence type="ECO:0000256" key="1">
    <source>
        <dbReference type="PROSITE-ProRule" id="PRU00047"/>
    </source>
</evidence>
<dbReference type="Pfam" id="PF03732">
    <property type="entry name" value="Retrotrans_gag"/>
    <property type="match status" value="1"/>
</dbReference>
<dbReference type="InterPro" id="IPR005162">
    <property type="entry name" value="Retrotrans_gag_dom"/>
</dbReference>
<dbReference type="Proteomes" id="UP001497444">
    <property type="component" value="Chromosome 8"/>
</dbReference>
<organism evidence="3 4">
    <name type="scientific">Sphagnum jensenii</name>
    <dbReference type="NCBI Taxonomy" id="128206"/>
    <lineage>
        <taxon>Eukaryota</taxon>
        <taxon>Viridiplantae</taxon>
        <taxon>Streptophyta</taxon>
        <taxon>Embryophyta</taxon>
        <taxon>Bryophyta</taxon>
        <taxon>Sphagnophytina</taxon>
        <taxon>Sphagnopsida</taxon>
        <taxon>Sphagnales</taxon>
        <taxon>Sphagnaceae</taxon>
        <taxon>Sphagnum</taxon>
    </lineage>
</organism>
<feature type="domain" description="CCHC-type" evidence="2">
    <location>
        <begin position="245"/>
        <end position="260"/>
    </location>
</feature>
<evidence type="ECO:0000259" key="2">
    <source>
        <dbReference type="PROSITE" id="PS50158"/>
    </source>
</evidence>
<keyword evidence="4" id="KW-1185">Reference proteome</keyword>
<evidence type="ECO:0000313" key="3">
    <source>
        <dbReference type="EMBL" id="CAK9277687.1"/>
    </source>
</evidence>
<evidence type="ECO:0000313" key="4">
    <source>
        <dbReference type="Proteomes" id="UP001497444"/>
    </source>
</evidence>
<proteinExistence type="predicted"/>
<dbReference type="InterPro" id="IPR001878">
    <property type="entry name" value="Znf_CCHC"/>
</dbReference>
<keyword evidence="1" id="KW-0863">Zinc-finger</keyword>
<name>A0ABP0XEZ1_9BRYO</name>
<keyword evidence="1" id="KW-0479">Metal-binding</keyword>
<reference evidence="3" key="1">
    <citation type="submission" date="2024-02" db="EMBL/GenBank/DDBJ databases">
        <authorList>
            <consortium name="ELIXIR-Norway"/>
            <consortium name="Elixir Norway"/>
        </authorList>
    </citation>
    <scope>NUCLEOTIDE SEQUENCE</scope>
</reference>
<dbReference type="PROSITE" id="PS50158">
    <property type="entry name" value="ZF_CCHC"/>
    <property type="match status" value="1"/>
</dbReference>
<dbReference type="EMBL" id="OZ020103">
    <property type="protein sequence ID" value="CAK9277687.1"/>
    <property type="molecule type" value="Genomic_DNA"/>
</dbReference>